<dbReference type="InterPro" id="IPR032466">
    <property type="entry name" value="Metal_Hydrolase"/>
</dbReference>
<name>A0A7G1HWK8_9BACT</name>
<dbReference type="NCBIfam" id="NF006688">
    <property type="entry name" value="PRK09236.1"/>
    <property type="match status" value="1"/>
</dbReference>
<gene>
    <name evidence="7" type="primary">pyrC1</name>
    <name evidence="7" type="ORF">Cop2CBH44_15450</name>
</gene>
<evidence type="ECO:0000313" key="8">
    <source>
        <dbReference type="Proteomes" id="UP000594042"/>
    </source>
</evidence>
<evidence type="ECO:0000313" key="7">
    <source>
        <dbReference type="EMBL" id="BCI63192.1"/>
    </source>
</evidence>
<proteinExistence type="inferred from homology"/>
<feature type="domain" description="Amidohydrolase-related" evidence="6">
    <location>
        <begin position="56"/>
        <end position="427"/>
    </location>
</feature>
<evidence type="ECO:0000256" key="3">
    <source>
        <dbReference type="ARBA" id="ARBA00010286"/>
    </source>
</evidence>
<keyword evidence="8" id="KW-1185">Reference proteome</keyword>
<dbReference type="PROSITE" id="PS00483">
    <property type="entry name" value="DIHYDROOROTASE_2"/>
    <property type="match status" value="1"/>
</dbReference>
<organism evidence="7 8">
    <name type="scientific">Coprobacter secundus subsp. similis</name>
    <dbReference type="NCBI Taxonomy" id="2751153"/>
    <lineage>
        <taxon>Bacteria</taxon>
        <taxon>Pseudomonadati</taxon>
        <taxon>Bacteroidota</taxon>
        <taxon>Bacteroidia</taxon>
        <taxon>Bacteroidales</taxon>
        <taxon>Barnesiellaceae</taxon>
        <taxon>Coprobacter</taxon>
    </lineage>
</organism>
<sequence length="448" mass="50580">MKRIWIKDVVIINENREFRGSVLIQGDKIEQIHEGDLSDRMINAADEIIEAPGKWLIPGVIDDQVHFREPGLTYKADIHSESMAAAAGGVTSYMEMPNTVPQTTTIDTLEWKFERAARTSVVNYSFYIGANNDNLAELKKINPKRICGVKVFMGSSTGNMLVNNTRTLENIFKEVSSVIAVHCEKEEIIKANREMYVSRFGEDLPVMFHPLIRSAESCYASSAQAVELASKYNTRLHILHLSTAKELSLLEDKPLSEKRITGEVCVHHLFFDDNDYAQYGNLIKWNPSIKTMADRLALMKAVRGNRIDVIATDHAPHLWSEKQGSCLKAASGGPLIQHSLLTMIDKFYRGEISMTKVIEKMCHAPAELFRVQKRGYIREGYYADLVLVDPQKKYTVTRENILSKCGWSPFYGYTFPATIETTFVNGVKVYDKGIVKDENCGCELSFEA</sequence>
<evidence type="ECO:0000256" key="1">
    <source>
        <dbReference type="ARBA" id="ARBA00001947"/>
    </source>
</evidence>
<dbReference type="InterPro" id="IPR050138">
    <property type="entry name" value="DHOase/Allantoinase_Hydrolase"/>
</dbReference>
<comment type="similarity">
    <text evidence="3">Belongs to the metallo-dependent hydrolases superfamily. DHOase family. Class I DHOase subfamily.</text>
</comment>
<dbReference type="KEGG" id="copr:Cop2CBH44_15450"/>
<dbReference type="PANTHER" id="PTHR43668:SF4">
    <property type="entry name" value="ALLANTOINASE"/>
    <property type="match status" value="1"/>
</dbReference>
<protein>
    <submittedName>
        <fullName evidence="7">Dihydroorotase</fullName>
    </submittedName>
</protein>
<dbReference type="GO" id="GO:0004038">
    <property type="term" value="F:allantoinase activity"/>
    <property type="evidence" value="ECO:0007669"/>
    <property type="project" value="TreeGrafter"/>
</dbReference>
<comment type="cofactor">
    <cofactor evidence="1">
        <name>Zn(2+)</name>
        <dbReference type="ChEBI" id="CHEBI:29105"/>
    </cofactor>
</comment>
<reference evidence="8" key="1">
    <citation type="submission" date="2020-07" db="EMBL/GenBank/DDBJ databases">
        <title>Complete genome sequencing of Coprobacter sp. strain 2CBH44.</title>
        <authorList>
            <person name="Sakamoto M."/>
            <person name="Murakami T."/>
            <person name="Mori H."/>
        </authorList>
    </citation>
    <scope>NUCLEOTIDE SEQUENCE [LARGE SCALE GENOMIC DNA]</scope>
    <source>
        <strain evidence="8">2CBH44</strain>
    </source>
</reference>
<dbReference type="Pfam" id="PF01979">
    <property type="entry name" value="Amidohydro_1"/>
    <property type="match status" value="1"/>
</dbReference>
<evidence type="ECO:0000256" key="2">
    <source>
        <dbReference type="ARBA" id="ARBA00002368"/>
    </source>
</evidence>
<dbReference type="RefSeq" id="WP_021932082.1">
    <property type="nucleotide sequence ID" value="NZ_AP023322.1"/>
</dbReference>
<comment type="function">
    <text evidence="2">Catalyzes the reversible cyclization of carbamoyl aspartate to dihydroorotate.</text>
</comment>
<evidence type="ECO:0000256" key="5">
    <source>
        <dbReference type="ARBA" id="ARBA00022801"/>
    </source>
</evidence>
<dbReference type="NCBIfam" id="TIGR00857">
    <property type="entry name" value="pyrC_multi"/>
    <property type="match status" value="1"/>
</dbReference>
<dbReference type="InterPro" id="IPR011059">
    <property type="entry name" value="Metal-dep_hydrolase_composite"/>
</dbReference>
<dbReference type="Proteomes" id="UP000594042">
    <property type="component" value="Chromosome"/>
</dbReference>
<dbReference type="Gene3D" id="3.20.20.140">
    <property type="entry name" value="Metal-dependent hydrolases"/>
    <property type="match status" value="1"/>
</dbReference>
<dbReference type="EMBL" id="AP023322">
    <property type="protein sequence ID" value="BCI63192.1"/>
    <property type="molecule type" value="Genomic_DNA"/>
</dbReference>
<dbReference type="SUPFAM" id="SSF51556">
    <property type="entry name" value="Metallo-dependent hydrolases"/>
    <property type="match status" value="1"/>
</dbReference>
<dbReference type="PANTHER" id="PTHR43668">
    <property type="entry name" value="ALLANTOINASE"/>
    <property type="match status" value="1"/>
</dbReference>
<dbReference type="InterPro" id="IPR002195">
    <property type="entry name" value="Dihydroorotase_CS"/>
</dbReference>
<dbReference type="SUPFAM" id="SSF51338">
    <property type="entry name" value="Composite domain of metallo-dependent hydrolases"/>
    <property type="match status" value="1"/>
</dbReference>
<dbReference type="InterPro" id="IPR006680">
    <property type="entry name" value="Amidohydro-rel"/>
</dbReference>
<dbReference type="Gene3D" id="2.30.40.10">
    <property type="entry name" value="Urease, subunit C, domain 1"/>
    <property type="match status" value="1"/>
</dbReference>
<dbReference type="GO" id="GO:0005737">
    <property type="term" value="C:cytoplasm"/>
    <property type="evidence" value="ECO:0007669"/>
    <property type="project" value="TreeGrafter"/>
</dbReference>
<keyword evidence="4" id="KW-0479">Metal-binding</keyword>
<evidence type="ECO:0000256" key="4">
    <source>
        <dbReference type="ARBA" id="ARBA00022723"/>
    </source>
</evidence>
<dbReference type="CDD" id="cd01318">
    <property type="entry name" value="DHOase_IIb"/>
    <property type="match status" value="1"/>
</dbReference>
<keyword evidence="5" id="KW-0378">Hydrolase</keyword>
<evidence type="ECO:0000259" key="6">
    <source>
        <dbReference type="Pfam" id="PF01979"/>
    </source>
</evidence>
<dbReference type="AlphaFoldDB" id="A0A7G1HWK8"/>
<dbReference type="GO" id="GO:0006145">
    <property type="term" value="P:purine nucleobase catabolic process"/>
    <property type="evidence" value="ECO:0007669"/>
    <property type="project" value="TreeGrafter"/>
</dbReference>
<dbReference type="GO" id="GO:0046872">
    <property type="term" value="F:metal ion binding"/>
    <property type="evidence" value="ECO:0007669"/>
    <property type="project" value="UniProtKB-KW"/>
</dbReference>
<accession>A0A7G1HWK8</accession>